<evidence type="ECO:0000256" key="3">
    <source>
        <dbReference type="SAM" id="MobiDB-lite"/>
    </source>
</evidence>
<dbReference type="EMBL" id="OU015569">
    <property type="protein sequence ID" value="CAG5098070.1"/>
    <property type="molecule type" value="Genomic_DNA"/>
</dbReference>
<dbReference type="InterPro" id="IPR036770">
    <property type="entry name" value="Ankyrin_rpt-contain_sf"/>
</dbReference>
<dbReference type="InterPro" id="IPR051226">
    <property type="entry name" value="PP1_Regulatory_Subunit"/>
</dbReference>
<feature type="repeat" description="ANK" evidence="2">
    <location>
        <begin position="125"/>
        <end position="157"/>
    </location>
</feature>
<feature type="repeat" description="ANK" evidence="2">
    <location>
        <begin position="221"/>
        <end position="253"/>
    </location>
</feature>
<reference evidence="4 5" key="1">
    <citation type="submission" date="2021-04" db="EMBL/GenBank/DDBJ databases">
        <authorList>
            <person name="Bliznina A."/>
        </authorList>
    </citation>
    <scope>NUCLEOTIDE SEQUENCE [LARGE SCALE GENOMIC DNA]</scope>
</reference>
<accession>A0ABN7SGS9</accession>
<gene>
    <name evidence="4" type="ORF">OKIOD_LOCUS6916</name>
</gene>
<feature type="compositionally biased region" description="Polar residues" evidence="3">
    <location>
        <begin position="357"/>
        <end position="376"/>
    </location>
</feature>
<dbReference type="Gene3D" id="1.25.40.20">
    <property type="entry name" value="Ankyrin repeat-containing domain"/>
    <property type="match status" value="2"/>
</dbReference>
<evidence type="ECO:0000256" key="1">
    <source>
        <dbReference type="ARBA" id="ARBA00022737"/>
    </source>
</evidence>
<dbReference type="Pfam" id="PF12796">
    <property type="entry name" value="Ank_2"/>
    <property type="match status" value="2"/>
</dbReference>
<evidence type="ECO:0000256" key="2">
    <source>
        <dbReference type="PROSITE-ProRule" id="PRU00023"/>
    </source>
</evidence>
<dbReference type="Proteomes" id="UP001158576">
    <property type="component" value="Chromosome XSR"/>
</dbReference>
<dbReference type="InterPro" id="IPR002110">
    <property type="entry name" value="Ankyrin_rpt"/>
</dbReference>
<dbReference type="SUPFAM" id="SSF48403">
    <property type="entry name" value="Ankyrin repeat"/>
    <property type="match status" value="1"/>
</dbReference>
<protein>
    <submittedName>
        <fullName evidence="4">Oidioi.mRNA.OKI2018_I69.XSR.g15358.t1.cds</fullName>
    </submittedName>
</protein>
<feature type="region of interest" description="Disordered" evidence="3">
    <location>
        <begin position="314"/>
        <end position="403"/>
    </location>
</feature>
<dbReference type="PROSITE" id="PS50088">
    <property type="entry name" value="ANK_REPEAT"/>
    <property type="match status" value="3"/>
</dbReference>
<keyword evidence="1" id="KW-0677">Repeat</keyword>
<evidence type="ECO:0000313" key="5">
    <source>
        <dbReference type="Proteomes" id="UP001158576"/>
    </source>
</evidence>
<feature type="repeat" description="ANK" evidence="2">
    <location>
        <begin position="92"/>
        <end position="124"/>
    </location>
</feature>
<evidence type="ECO:0000313" key="4">
    <source>
        <dbReference type="EMBL" id="CAG5098070.1"/>
    </source>
</evidence>
<feature type="compositionally biased region" description="Basic and acidic residues" evidence="3">
    <location>
        <begin position="343"/>
        <end position="356"/>
    </location>
</feature>
<dbReference type="PANTHER" id="PTHR24179:SF29">
    <property type="entry name" value="LD46604P"/>
    <property type="match status" value="1"/>
</dbReference>
<name>A0ABN7SGS9_OIKDI</name>
<dbReference type="PANTHER" id="PTHR24179">
    <property type="entry name" value="PROTEIN PHOSPHATASE 1 REGULATORY SUBUNIT 12"/>
    <property type="match status" value="1"/>
</dbReference>
<dbReference type="PROSITE" id="PS50297">
    <property type="entry name" value="ANK_REP_REGION"/>
    <property type="match status" value="3"/>
</dbReference>
<keyword evidence="2" id="KW-0040">ANK repeat</keyword>
<organism evidence="4 5">
    <name type="scientific">Oikopleura dioica</name>
    <name type="common">Tunicate</name>
    <dbReference type="NCBI Taxonomy" id="34765"/>
    <lineage>
        <taxon>Eukaryota</taxon>
        <taxon>Metazoa</taxon>
        <taxon>Chordata</taxon>
        <taxon>Tunicata</taxon>
        <taxon>Appendicularia</taxon>
        <taxon>Copelata</taxon>
        <taxon>Oikopleuridae</taxon>
        <taxon>Oikopleura</taxon>
    </lineage>
</organism>
<dbReference type="SMART" id="SM00248">
    <property type="entry name" value="ANK"/>
    <property type="match status" value="5"/>
</dbReference>
<sequence>MVEHEILVKEYYEDQKALTTSERLQKAGRRRAEQIKRWRENAKNDTGSRKKRIPKIRFSNNIILLDAAARNDVDEVRSLLLSGIDPNQGDDDGLTALHQSCIDDFEDVVRLLIEHGADVNAKDTESWTPLHAAATCGHKNICKILIDNGANILAVNADQSISFDICEENSECIYYLQNEMRKRNITQKDIENARRSEEMKILNDVIKTAEAGGDVNILDADNATLLHLAAANGYVDLARRLLGEAISINAQDVDGWTPLHAAACWMQPEIIALLSRVPDIDPFIETRFKERAVQITHDKDCKALLEELEREKSKLNNLGPRSHNRPSMNSRESIRGSKRNIKRNGETSAKYRDLQQEKITTSSVTDQELKSTSNETSSKEQRPSLKNVTVNHHENESGNKEGKDCCVIC</sequence>
<proteinExistence type="predicted"/>
<feature type="compositionally biased region" description="Basic and acidic residues" evidence="3">
    <location>
        <begin position="391"/>
        <end position="403"/>
    </location>
</feature>
<keyword evidence="5" id="KW-1185">Reference proteome</keyword>